<protein>
    <recommendedName>
        <fullName evidence="3">Hydrogenase maturation protease</fullName>
    </recommendedName>
</protein>
<organism evidence="1 2">
    <name type="scientific">Candidatus Niyogibacteria bacterium CG10_big_fil_rev_8_21_14_0_10_42_19</name>
    <dbReference type="NCBI Taxonomy" id="1974725"/>
    <lineage>
        <taxon>Bacteria</taxon>
        <taxon>Candidatus Niyogiibacteriota</taxon>
    </lineage>
</organism>
<dbReference type="AlphaFoldDB" id="A0A2H0TGB6"/>
<dbReference type="EMBL" id="PFCN01000009">
    <property type="protein sequence ID" value="PIR70599.1"/>
    <property type="molecule type" value="Genomic_DNA"/>
</dbReference>
<evidence type="ECO:0000313" key="1">
    <source>
        <dbReference type="EMBL" id="PIR70599.1"/>
    </source>
</evidence>
<reference evidence="2" key="1">
    <citation type="submission" date="2017-09" db="EMBL/GenBank/DDBJ databases">
        <title>Depth-based differentiation of microbial function through sediment-hosted aquifers and enrichment of novel symbionts in the deep terrestrial subsurface.</title>
        <authorList>
            <person name="Probst A.J."/>
            <person name="Ladd B."/>
            <person name="Jarett J.K."/>
            <person name="Geller-Mcgrath D.E."/>
            <person name="Sieber C.M.K."/>
            <person name="Emerson J.B."/>
            <person name="Anantharaman K."/>
            <person name="Thomas B.C."/>
            <person name="Malmstrom R."/>
            <person name="Stieglmeier M."/>
            <person name="Klingl A."/>
            <person name="Woyke T."/>
            <person name="Ryan C.M."/>
            <person name="Banfield J.F."/>
        </authorList>
    </citation>
    <scope>NUCLEOTIDE SEQUENCE [LARGE SCALE GENOMIC DNA]</scope>
</reference>
<dbReference type="InterPro" id="IPR023430">
    <property type="entry name" value="Pept_HybD-like_dom_sf"/>
</dbReference>
<evidence type="ECO:0008006" key="3">
    <source>
        <dbReference type="Google" id="ProtNLM"/>
    </source>
</evidence>
<accession>A0A2H0TGB6</accession>
<evidence type="ECO:0000313" key="2">
    <source>
        <dbReference type="Proteomes" id="UP000229383"/>
    </source>
</evidence>
<gene>
    <name evidence="1" type="ORF">COU46_00655</name>
</gene>
<comment type="caution">
    <text evidence="1">The sequence shown here is derived from an EMBL/GenBank/DDBJ whole genome shotgun (WGS) entry which is preliminary data.</text>
</comment>
<sequence length="134" mass="15360">MTKNNINKISYGMIVYIFGNSDLREDSLPLKILPQLKIKFPEINFETKDPNEEWETPDEFILIDSVHGLRRPKIFYSLKDFSPAPNITMHDFDALANLRLLEKLGKIKKIKIIGLPPDLNEKDALNFISSALSS</sequence>
<name>A0A2H0TGB6_9BACT</name>
<dbReference type="Proteomes" id="UP000229383">
    <property type="component" value="Unassembled WGS sequence"/>
</dbReference>
<dbReference type="Gene3D" id="3.40.50.1450">
    <property type="entry name" value="HybD-like"/>
    <property type="match status" value="1"/>
</dbReference>
<proteinExistence type="predicted"/>